<evidence type="ECO:0000313" key="3">
    <source>
        <dbReference type="EMBL" id="TYL08311.1"/>
    </source>
</evidence>
<organism evidence="2 4">
    <name type="scientific">Neomoorella thermoacetica</name>
    <name type="common">Clostridium thermoaceticum</name>
    <dbReference type="NCBI Taxonomy" id="1525"/>
    <lineage>
        <taxon>Bacteria</taxon>
        <taxon>Bacillati</taxon>
        <taxon>Bacillota</taxon>
        <taxon>Clostridia</taxon>
        <taxon>Neomoorellales</taxon>
        <taxon>Neomoorellaceae</taxon>
        <taxon>Neomoorella</taxon>
    </lineage>
</organism>
<keyword evidence="5" id="KW-1185">Reference proteome</keyword>
<proteinExistence type="predicted"/>
<dbReference type="RefSeq" id="WP_338828154.1">
    <property type="nucleotide sequence ID" value="NZ_CP136425.1"/>
</dbReference>
<dbReference type="AlphaFoldDB" id="A0A5D3HYN5"/>
<sequence>MKFIIEQSDEHLTPVARMALVGEIVNHTALKFRLNKTGYFSFLFFYFFFLLFTVILH</sequence>
<keyword evidence="1" id="KW-0472">Membrane</keyword>
<keyword evidence="1" id="KW-0812">Transmembrane</keyword>
<protein>
    <submittedName>
        <fullName evidence="2">Uncharacterized protein</fullName>
    </submittedName>
</protein>
<accession>A0A5D3HYN5</accession>
<feature type="transmembrane region" description="Helical" evidence="1">
    <location>
        <begin position="38"/>
        <end position="56"/>
    </location>
</feature>
<dbReference type="Proteomes" id="UP000094598">
    <property type="component" value="Chromosome"/>
</dbReference>
<dbReference type="EMBL" id="CP017019">
    <property type="protein sequence ID" value="AOQ22793.1"/>
    <property type="molecule type" value="Genomic_DNA"/>
</dbReference>
<reference evidence="2 4" key="1">
    <citation type="submission" date="2016-08" db="EMBL/GenBank/DDBJ databases">
        <title>Moorella thermoacetica DSM 103132.</title>
        <authorList>
            <person name="Jendresen C.B."/>
            <person name="Redl S.M."/>
            <person name="Jensen T.O."/>
            <person name="Nielsen A.T."/>
        </authorList>
    </citation>
    <scope>NUCLEOTIDE SEQUENCE [LARGE SCALE GENOMIC DNA]</scope>
    <source>
        <strain evidence="2 4">DSM 103132</strain>
    </source>
</reference>
<dbReference type="Proteomes" id="UP000322283">
    <property type="component" value="Unassembled WGS sequence"/>
</dbReference>
<dbReference type="EMBL" id="VCDX01000015">
    <property type="protein sequence ID" value="TYL08311.1"/>
    <property type="molecule type" value="Genomic_DNA"/>
</dbReference>
<gene>
    <name evidence="2" type="ORF">Maut_00315</name>
    <name evidence="3" type="ORF">MTAT_27410</name>
</gene>
<name>A0A5D3HYN5_NEOTH</name>
<evidence type="ECO:0000313" key="5">
    <source>
        <dbReference type="Proteomes" id="UP000322283"/>
    </source>
</evidence>
<evidence type="ECO:0000313" key="2">
    <source>
        <dbReference type="EMBL" id="AOQ22793.1"/>
    </source>
</evidence>
<evidence type="ECO:0000313" key="4">
    <source>
        <dbReference type="Proteomes" id="UP000094598"/>
    </source>
</evidence>
<reference evidence="3 5" key="2">
    <citation type="submission" date="2019-05" db="EMBL/GenBank/DDBJ databases">
        <title>Genome sequence of Moorella thermoacetica ATCC 33924.</title>
        <authorList>
            <person name="Poehlein A."/>
            <person name="Bengelsdorf F.R."/>
            <person name="Duerre P."/>
            <person name="Daniel R."/>
        </authorList>
    </citation>
    <scope>NUCLEOTIDE SEQUENCE [LARGE SCALE GENOMIC DNA]</scope>
    <source>
        <strain evidence="3 5">ATCC 33924</strain>
    </source>
</reference>
<keyword evidence="1" id="KW-1133">Transmembrane helix</keyword>
<evidence type="ECO:0000256" key="1">
    <source>
        <dbReference type="SAM" id="Phobius"/>
    </source>
</evidence>